<dbReference type="PANTHER" id="PTHR43357:SF4">
    <property type="entry name" value="INNER MEMBRANE ABC TRANSPORTER PERMEASE PROTEIN YDCV"/>
    <property type="match status" value="1"/>
</dbReference>
<dbReference type="SUPFAM" id="SSF161098">
    <property type="entry name" value="MetI-like"/>
    <property type="match status" value="2"/>
</dbReference>
<dbReference type="Pfam" id="PF00528">
    <property type="entry name" value="BPD_transp_1"/>
    <property type="match status" value="1"/>
</dbReference>
<evidence type="ECO:0000259" key="10">
    <source>
        <dbReference type="PROSITE" id="PS50928"/>
    </source>
</evidence>
<evidence type="ECO:0000256" key="2">
    <source>
        <dbReference type="ARBA" id="ARBA00022448"/>
    </source>
</evidence>
<feature type="transmembrane region" description="Helical" evidence="8">
    <location>
        <begin position="138"/>
        <end position="159"/>
    </location>
</feature>
<feature type="compositionally biased region" description="Polar residues" evidence="9">
    <location>
        <begin position="18"/>
        <end position="31"/>
    </location>
</feature>
<keyword evidence="7 8" id="KW-0472">Membrane</keyword>
<evidence type="ECO:0000256" key="8">
    <source>
        <dbReference type="RuleBase" id="RU363032"/>
    </source>
</evidence>
<feature type="transmembrane region" description="Helical" evidence="8">
    <location>
        <begin position="384"/>
        <end position="403"/>
    </location>
</feature>
<evidence type="ECO:0000256" key="5">
    <source>
        <dbReference type="ARBA" id="ARBA00022692"/>
    </source>
</evidence>
<sequence length="589" mass="61375">MHPSSRTSRTSLRTATRGSPTGPRSSKTTPANRLAGNTRASGVLGKIAWTAAAVVPLAFLAVFFGWPVGAILARGFVTDGQFSLAMFGEVLGESRTWRIVAQTLWMAIGGTLGSVLLGIPGAYILYRRRFPGRAVLRGIATVPFVLPTVVVGVAFRALLAKQGPLGFLGLDGTTTAVILAMVFFNFSIVVRQVGSLWATLDPRMTEAARTLGASPFRAFRTVTLPQLGPAIASSASLVFLYCSTAFGIVVTLGQPGYGTLETEIYTQTTVFLNLPGAAVLSVLQFAIVLVAVLVSNRARSGTETTLKLGEVKDARLGRGDLWPAIVTFGTIGTLILAPLVALVARSLQRGGEWSFANYALLGTSGTGFAGGATVLEALDHSLKIALDATMIALAIGVPLALVLSRRTKSRGFQRAQRVIDGAVMLPLGVSAVTVGFGFIVSIQAFAPQLAMSGLLVPLAQAVVALPLVVRSLVPVLRAIDPRLREAAATLGASPARILRTVDGPFLARGLGLAAGFAFAVSLGEFGATSFLARPDYVTLPVLIVRLLSRPGADNYGMALAAAVLLAAVTATVMVVCEKLRPRGAGEVTG</sequence>
<comment type="similarity">
    <text evidence="8">Belongs to the binding-protein-dependent transport system permease family.</text>
</comment>
<keyword evidence="3" id="KW-1003">Cell membrane</keyword>
<feature type="transmembrane region" description="Helical" evidence="8">
    <location>
        <begin position="555"/>
        <end position="576"/>
    </location>
</feature>
<dbReference type="RefSeq" id="WP_084147543.1">
    <property type="nucleotide sequence ID" value="NZ_CP028426.1"/>
</dbReference>
<proteinExistence type="inferred from homology"/>
<feature type="transmembrane region" description="Helical" evidence="8">
    <location>
        <begin position="505"/>
        <end position="532"/>
    </location>
</feature>
<dbReference type="Gene3D" id="1.10.3720.10">
    <property type="entry name" value="MetI-like"/>
    <property type="match status" value="2"/>
</dbReference>
<keyword evidence="4" id="KW-0997">Cell inner membrane</keyword>
<evidence type="ECO:0000256" key="9">
    <source>
        <dbReference type="SAM" id="MobiDB-lite"/>
    </source>
</evidence>
<keyword evidence="12" id="KW-1185">Reference proteome</keyword>
<keyword evidence="6 8" id="KW-1133">Transmembrane helix</keyword>
<feature type="transmembrane region" description="Helical" evidence="8">
    <location>
        <begin position="47"/>
        <end position="66"/>
    </location>
</feature>
<feature type="transmembrane region" description="Helical" evidence="8">
    <location>
        <begin position="321"/>
        <end position="344"/>
    </location>
</feature>
<feature type="transmembrane region" description="Helical" evidence="8">
    <location>
        <begin position="270"/>
        <end position="294"/>
    </location>
</feature>
<feature type="domain" description="ABC transmembrane type-1" evidence="10">
    <location>
        <begin position="100"/>
        <end position="295"/>
    </location>
</feature>
<evidence type="ECO:0000256" key="6">
    <source>
        <dbReference type="ARBA" id="ARBA00022989"/>
    </source>
</evidence>
<feature type="region of interest" description="Disordered" evidence="9">
    <location>
        <begin position="1"/>
        <end position="35"/>
    </location>
</feature>
<evidence type="ECO:0000313" key="12">
    <source>
        <dbReference type="Proteomes" id="UP001170379"/>
    </source>
</evidence>
<feature type="transmembrane region" description="Helical" evidence="8">
    <location>
        <begin position="165"/>
        <end position="186"/>
    </location>
</feature>
<reference evidence="11" key="1">
    <citation type="submission" date="2018-03" db="EMBL/GenBank/DDBJ databases">
        <authorList>
            <person name="Nunes O.C."/>
            <person name="Lopes A.R."/>
            <person name="Froufe H."/>
            <person name="Munoz-Merida A."/>
            <person name="Barroso C."/>
            <person name="Egas C."/>
        </authorList>
    </citation>
    <scope>NUCLEOTIDE SEQUENCE</scope>
    <source>
        <strain evidence="11">ON4</strain>
    </source>
</reference>
<dbReference type="Proteomes" id="UP001170379">
    <property type="component" value="Unassembled WGS sequence"/>
</dbReference>
<comment type="caution">
    <text evidence="11">The sequence shown here is derived from an EMBL/GenBank/DDBJ whole genome shotgun (WGS) entry which is preliminary data.</text>
</comment>
<feature type="transmembrane region" description="Helical" evidence="8">
    <location>
        <begin position="423"/>
        <end position="446"/>
    </location>
</feature>
<evidence type="ECO:0000256" key="7">
    <source>
        <dbReference type="ARBA" id="ARBA00023136"/>
    </source>
</evidence>
<feature type="transmembrane region" description="Helical" evidence="8">
    <location>
        <begin position="104"/>
        <end position="126"/>
    </location>
</feature>
<name>A0ABT7C9B9_9MICO</name>
<evidence type="ECO:0000256" key="3">
    <source>
        <dbReference type="ARBA" id="ARBA00022475"/>
    </source>
</evidence>
<evidence type="ECO:0000256" key="1">
    <source>
        <dbReference type="ARBA" id="ARBA00004429"/>
    </source>
</evidence>
<dbReference type="InterPro" id="IPR000515">
    <property type="entry name" value="MetI-like"/>
</dbReference>
<dbReference type="PANTHER" id="PTHR43357">
    <property type="entry name" value="INNER MEMBRANE ABC TRANSPORTER PERMEASE PROTEIN YDCV"/>
    <property type="match status" value="1"/>
</dbReference>
<dbReference type="EMBL" id="PXVD01000016">
    <property type="protein sequence ID" value="MDJ1371798.1"/>
    <property type="molecule type" value="Genomic_DNA"/>
</dbReference>
<gene>
    <name evidence="11" type="ORF">C7K25_10540</name>
</gene>
<dbReference type="InterPro" id="IPR035906">
    <property type="entry name" value="MetI-like_sf"/>
</dbReference>
<evidence type="ECO:0000256" key="4">
    <source>
        <dbReference type="ARBA" id="ARBA00022519"/>
    </source>
</evidence>
<feature type="transmembrane region" description="Helical" evidence="8">
    <location>
        <begin position="452"/>
        <end position="473"/>
    </location>
</feature>
<feature type="compositionally biased region" description="Low complexity" evidence="9">
    <location>
        <begin position="1"/>
        <end position="17"/>
    </location>
</feature>
<keyword evidence="2 8" id="KW-0813">Transport</keyword>
<dbReference type="PROSITE" id="PS50928">
    <property type="entry name" value="ABC_TM1"/>
    <property type="match status" value="2"/>
</dbReference>
<protein>
    <submittedName>
        <fullName evidence="11">Iron ABC transporter permease</fullName>
    </submittedName>
</protein>
<comment type="subcellular location">
    <subcellularLocation>
        <location evidence="1">Cell inner membrane</location>
        <topology evidence="1">Multi-pass membrane protein</topology>
    </subcellularLocation>
    <subcellularLocation>
        <location evidence="8">Cell membrane</location>
        <topology evidence="8">Multi-pass membrane protein</topology>
    </subcellularLocation>
</comment>
<dbReference type="CDD" id="cd06261">
    <property type="entry name" value="TM_PBP2"/>
    <property type="match status" value="2"/>
</dbReference>
<feature type="domain" description="ABC transmembrane type-1" evidence="10">
    <location>
        <begin position="378"/>
        <end position="576"/>
    </location>
</feature>
<organism evidence="11 12">
    <name type="scientific">Gulosibacter molinativorax</name>
    <dbReference type="NCBI Taxonomy" id="256821"/>
    <lineage>
        <taxon>Bacteria</taxon>
        <taxon>Bacillati</taxon>
        <taxon>Actinomycetota</taxon>
        <taxon>Actinomycetes</taxon>
        <taxon>Micrococcales</taxon>
        <taxon>Microbacteriaceae</taxon>
        <taxon>Gulosibacter</taxon>
    </lineage>
</organism>
<evidence type="ECO:0000313" key="11">
    <source>
        <dbReference type="EMBL" id="MDJ1371798.1"/>
    </source>
</evidence>
<keyword evidence="5 8" id="KW-0812">Transmembrane</keyword>
<accession>A0ABT7C9B9</accession>
<reference evidence="11" key="2">
    <citation type="journal article" date="2022" name="Sci. Rep.">
        <title>In silico prediction of the enzymes involved in the degradation of the herbicide molinate by Gulosibacter molinativorax ON4T.</title>
        <authorList>
            <person name="Lopes A.R."/>
            <person name="Bunin E."/>
            <person name="Viana A.T."/>
            <person name="Froufe H."/>
            <person name="Munoz-Merida A."/>
            <person name="Pinho D."/>
            <person name="Figueiredo J."/>
            <person name="Barroso C."/>
            <person name="Vaz-Moreira I."/>
            <person name="Bellanger X."/>
            <person name="Egas C."/>
            <person name="Nunes O.C."/>
        </authorList>
    </citation>
    <scope>NUCLEOTIDE SEQUENCE</scope>
    <source>
        <strain evidence="11">ON4</strain>
    </source>
</reference>